<feature type="transmembrane region" description="Helical" evidence="2">
    <location>
        <begin position="12"/>
        <end position="32"/>
    </location>
</feature>
<proteinExistence type="predicted"/>
<gene>
    <name evidence="3" type="ORF">LCGC14_0566560</name>
</gene>
<organism evidence="3">
    <name type="scientific">marine sediment metagenome</name>
    <dbReference type="NCBI Taxonomy" id="412755"/>
    <lineage>
        <taxon>unclassified sequences</taxon>
        <taxon>metagenomes</taxon>
        <taxon>ecological metagenomes</taxon>
    </lineage>
</organism>
<evidence type="ECO:0000256" key="1">
    <source>
        <dbReference type="SAM" id="Coils"/>
    </source>
</evidence>
<keyword evidence="1" id="KW-0175">Coiled coil</keyword>
<feature type="transmembrane region" description="Helical" evidence="2">
    <location>
        <begin position="2385"/>
        <end position="2409"/>
    </location>
</feature>
<evidence type="ECO:0000256" key="2">
    <source>
        <dbReference type="SAM" id="Phobius"/>
    </source>
</evidence>
<keyword evidence="2" id="KW-0472">Membrane</keyword>
<sequence>MHNSKYRKNKRIFILFLITTTIGLLTFSQILWNSNNFLPNAKTYSEFELLNRLKTSDYSSDFSSAGENMNIILHQSYLNNSYNTDLNPSDTNNNSFIIPSPTDISYNSSFVNFTIQDIYAPNKTQDLELDIDDGATAFGLTTYAFSFDVPSKSVLKEFEICLSGNLGTANAGVGFQIWNATWTGSVIDPDANTGLLSQTETVFTTDAKAWHKISPNAELDPANTDNGTYFIVMWNTNVPTSFPQFNAKNDGVGTYESLVRFIPVATWQDYGSEICSNVTLVLNDNTPKPTEINLEIDGSDVSDDLSGENIGNWISFTEYSSASGELNFTIQADWWDVTVSISEVLINFTKTDLVASSEFNIAGSGQTVEWNVTRDGGLNYFYSGFDNYQINFTIPEAWTNTSIRVFNGESDERTSSITKRLLGNNYREINVPNAGNGTFWFLNATSDNEIASIETIPTNIFNYSDIVYFNATFLNYTNNGIINLSVYSPIAINNRLNYTFTNISFGAGLEVYFGDWNISETVTKYGIFRWQVAWNNDTSAGFRESTIIINADTSLEILYPVQNVNYDASKIFNMTVRYNDTGQNLNISDADIQYKINDGAYSTINENVTYIGYSKYNITFDCNNTFNYGLNNITIKANDTYYNSQTETLDITIWGETSATFDKDPVQAVYDSGELLNISVYYEDIIKNVGISGADLYIFVNSRSNPYSTTIYDYGDGNYNITIDFTDTIFNGYGPFNLIVDVNKTNYYNQTSPLISIDILGETTATFDKDPVQTVYDSGDALNISVYYEDSIKNAGISGADLYIFVNSRSNPYSTTIYDYGDGNYNITIDFTDSIFNGYGPFNLIVDVNKTNYYNQTSTLISIDILSETTATFDKDPLQVVYDSGDALNISVYYEDSIKNVGISGADIYIFVNSRSNPYSTTIYDYGDGNYNITIDFTDSIFNGYGPFNLIVDVNKTNYYNKTSTLINIDILGETTATFDKDPIQAVYDSGDALNISVYYEDSIKSLILSGADLYIFVNTRSNPYSTTIYDYGDGNYNITIDFTDSIFNGYGPFNLIIDVNKTNYYNQTSTLISIDILGETSATFDKDPVQAVYDSGDPLNISVYYEDSIRTAGISGANLYIFVNTRSNPYSTTIYDYGDGNYNITIDFTDSIFNGYGPFNLIVDINKTNYYNQTSPLISIDILGETTATFDKVPLQAVYDSGDALNISVYYEDSIRTAGISGADLYIFVNTRSNPYSTTIYDYGDGNYNITIDFSDTIFNGYGPFNLIVDVNKTYYYNQTSTLISIDILGEITATFDRVPLQAVYDSGDALNISVYYEDSIKSLILSGADLYIFVNSRSNPYSTTIYDYGDGNYNITIDFTDSIFNGYGPFNLIIDVNKTNYYNQTSTPISINIRGETVVTFTKVPDQTNFNSGDSFAVHVQHNDSVKGSSMSDGVITVWVDNDDYTLNASIPYFFAGEYWEVNFDFKDWEFRGYGWFTIKVEINKTYYYNGTTSFNIYVGGPTTATFVKEPVQAIYDSGDTLNISVYYEDASLFTGISGANLAIFVNNRSNPYSTTIFDYGDGNYNITIDFTDNIFSGYGPFDLIVDINMTNYDNHTSSPFISIVITGETTATFDKDPVQAVYDSGDALNISVYYEDSMRTAGISGANLAIFVNNRSNPYSTTIFDYGDGNYNITIDFTDTIFNGYGSFNLIIDVNKTNYYNQTSTLISIEIRGETTPTFDKKPDKFVYNSGDALNISVYYEDTLRSLGISGADLVIFVNSRSNPYSTTIYDYGDGNYNITINFTDNIFNGYGIFDLIVDVNKTYYYNGTQSYNIRVLGVTSFNLLRPNNYSSYMDGVSFNITVQFNDDAKSIPINGIINYSIDGSAYSTSYNIYSIGIGKYNITINVNGDNFTNYGYVDIIININKTNYYNKTIVFRLERQIGTSISPSNSNTLPDVYRGQTILFTFNYSDILGNPIMSANSSSISSDYGLSPTLANKGNGNYTMQLYTISVDIGIYNYIFDISSLGNETQRITLTFTVLPTTTGISNVVSISILARHIGANQTVSFTYMDTVRSLGISSLTTANILVYDETGQNSTLWQRGTQDHNWTLVNLGGGNYELRVSTSGLNVGTYTLKFQIINLTNYDDAESQEISFYLRGYYSTFGLISLADEGGQLFSNDSLYNYSSYVRNNLNIRFNLTNTDLGGLVLEHMDVYDIMYINLNTNATGTILNSISYNSVNGTYGYFIGMLNLNQVNLTTGYYQFNMLIMKTNFENVTFSFYLILQDRYDVNISVYSIPDELNAGESFRITLDISIILNSPTQPLIGATISIISIINGEFSIAILNTTNGQGFVSFDITLPSNTKNLSLLVSLDGEYNYNQASIELAGLSVNPPKTTGIPFETIVFSLIFAGIAISVSLISIGVYKGVIVPKKREKNRILTEVKTTFDDAINLEHVLVLYKGTGTCVYFKSFGSDEIDPELISGFISAICSFGKDLASQDTLNEITYGDKMLLLSDGEYIRVTLVLGKKPSNILRKNLQDFVNIFERTYAEELPNWRGQLNIFRGAGEIIDEIMNTSIILPHEITYEFSNAKALKNANSREVLKTANKLIKKSERKFFFIATLLKEASEETHKDTAEIFMGIKELRDKKILKPMEIATIVTQPISQQEIDLLTQKISGLVSNLTQEEKQKLLNDLAQLGPVQREAYLVSLTEQREIISAPIEEKPGAAIINKLKGAKKEIANLKKIAKQARKDKDYTKSLNIYQNATKLASNWELSRELEQLNEYFRLTKIEDLEIKLKTLEHEAKLAAKEENYNEATQKYKISSKIASEIFKLGGTDMTKEVKRLSNKSKEYEKLI</sequence>
<protein>
    <submittedName>
        <fullName evidence="3">Uncharacterized protein</fullName>
    </submittedName>
</protein>
<evidence type="ECO:0000313" key="3">
    <source>
        <dbReference type="EMBL" id="KKN56995.1"/>
    </source>
</evidence>
<accession>A0A0F9RKA7</accession>
<dbReference type="EMBL" id="LAZR01000824">
    <property type="protein sequence ID" value="KKN56995.1"/>
    <property type="molecule type" value="Genomic_DNA"/>
</dbReference>
<name>A0A0F9RKA7_9ZZZZ</name>
<reference evidence="3" key="1">
    <citation type="journal article" date="2015" name="Nature">
        <title>Complex archaea that bridge the gap between prokaryotes and eukaryotes.</title>
        <authorList>
            <person name="Spang A."/>
            <person name="Saw J.H."/>
            <person name="Jorgensen S.L."/>
            <person name="Zaremba-Niedzwiedzka K."/>
            <person name="Martijn J."/>
            <person name="Lind A.E."/>
            <person name="van Eijk R."/>
            <person name="Schleper C."/>
            <person name="Guy L."/>
            <person name="Ettema T.J."/>
        </authorList>
    </citation>
    <scope>NUCLEOTIDE SEQUENCE</scope>
</reference>
<keyword evidence="2" id="KW-1133">Transmembrane helix</keyword>
<feature type="coiled-coil region" evidence="1">
    <location>
        <begin position="2772"/>
        <end position="2801"/>
    </location>
</feature>
<keyword evidence="2" id="KW-0812">Transmembrane</keyword>
<comment type="caution">
    <text evidence="3">The sequence shown here is derived from an EMBL/GenBank/DDBJ whole genome shotgun (WGS) entry which is preliminary data.</text>
</comment>